<feature type="transmembrane region" description="Helical" evidence="1">
    <location>
        <begin position="889"/>
        <end position="909"/>
    </location>
</feature>
<gene>
    <name evidence="3" type="ORF">V1468_07855</name>
</gene>
<evidence type="ECO:0000256" key="1">
    <source>
        <dbReference type="SAM" id="Phobius"/>
    </source>
</evidence>
<dbReference type="SUPFAM" id="SSF82714">
    <property type="entry name" value="Multidrug efflux transporter AcrB TolC docking domain, DN and DC subdomains"/>
    <property type="match status" value="2"/>
</dbReference>
<dbReference type="RefSeq" id="WP_331809688.1">
    <property type="nucleotide sequence ID" value="NZ_JAZHOU010000002.1"/>
</dbReference>
<dbReference type="EMBL" id="JAZHOU010000002">
    <property type="protein sequence ID" value="MEF3078913.1"/>
    <property type="molecule type" value="Genomic_DNA"/>
</dbReference>
<dbReference type="InterPro" id="IPR000731">
    <property type="entry name" value="SSD"/>
</dbReference>
<dbReference type="InterPro" id="IPR027463">
    <property type="entry name" value="AcrB_DN_DC_subdom"/>
</dbReference>
<feature type="transmembrane region" description="Helical" evidence="1">
    <location>
        <begin position="458"/>
        <end position="484"/>
    </location>
</feature>
<dbReference type="PANTHER" id="PTHR32063:SF0">
    <property type="entry name" value="SWARMING MOTILITY PROTEIN SWRC"/>
    <property type="match status" value="1"/>
</dbReference>
<feature type="transmembrane region" description="Helical" evidence="1">
    <location>
        <begin position="915"/>
        <end position="936"/>
    </location>
</feature>
<keyword evidence="1" id="KW-0472">Membrane</keyword>
<dbReference type="SUPFAM" id="SSF82866">
    <property type="entry name" value="Multidrug efflux transporter AcrB transmembrane domain"/>
    <property type="match status" value="2"/>
</dbReference>
<dbReference type="SUPFAM" id="SSF82693">
    <property type="entry name" value="Multidrug efflux transporter AcrB pore domain, PN1, PN2, PC1 and PC2 subdomains"/>
    <property type="match status" value="3"/>
</dbReference>
<feature type="transmembrane region" description="Helical" evidence="1">
    <location>
        <begin position="333"/>
        <end position="352"/>
    </location>
</feature>
<protein>
    <submittedName>
        <fullName evidence="3">Efflux RND transporter permease subunit</fullName>
    </submittedName>
</protein>
<keyword evidence="4" id="KW-1185">Reference proteome</keyword>
<name>A0ABU7W4L5_9FLAO</name>
<dbReference type="Proteomes" id="UP001356704">
    <property type="component" value="Unassembled WGS sequence"/>
</dbReference>
<organism evidence="3 4">
    <name type="scientific">Winogradskyella poriferorum</name>
    <dbReference type="NCBI Taxonomy" id="307627"/>
    <lineage>
        <taxon>Bacteria</taxon>
        <taxon>Pseudomonadati</taxon>
        <taxon>Bacteroidota</taxon>
        <taxon>Flavobacteriia</taxon>
        <taxon>Flavobacteriales</taxon>
        <taxon>Flavobacteriaceae</taxon>
        <taxon>Winogradskyella</taxon>
    </lineage>
</organism>
<evidence type="ECO:0000259" key="2">
    <source>
        <dbReference type="PROSITE" id="PS50156"/>
    </source>
</evidence>
<feature type="transmembrane region" description="Helical" evidence="1">
    <location>
        <begin position="430"/>
        <end position="452"/>
    </location>
</feature>
<dbReference type="Pfam" id="PF00873">
    <property type="entry name" value="ACR_tran"/>
    <property type="match status" value="1"/>
</dbReference>
<accession>A0ABU7W4L5</accession>
<feature type="transmembrane region" description="Helical" evidence="1">
    <location>
        <begin position="385"/>
        <end position="409"/>
    </location>
</feature>
<dbReference type="InterPro" id="IPR001036">
    <property type="entry name" value="Acrflvin-R"/>
</dbReference>
<feature type="transmembrane region" description="Helical" evidence="1">
    <location>
        <begin position="359"/>
        <end position="379"/>
    </location>
</feature>
<dbReference type="Gene3D" id="3.30.70.1440">
    <property type="entry name" value="Multidrug efflux transporter AcrB pore domain"/>
    <property type="match status" value="1"/>
</dbReference>
<keyword evidence="1" id="KW-0812">Transmembrane</keyword>
<comment type="caution">
    <text evidence="3">The sequence shown here is derived from an EMBL/GenBank/DDBJ whole genome shotgun (WGS) entry which is preliminary data.</text>
</comment>
<sequence>MKIAEISIKRPSIVIVLFTVLILGGLFSYNQLGYELIPKFSINVVSITTTYPGASPSEVENTVTREIEDAVSSMENIKKLEAQSFESLSVVTVTLNNDADVNYALNDAQRKINAILKDLPEDIDPPSLNKFSLSDLPIISIGATSSMNNVEFFDVMDKKIQPILSRINGVAQVNLIGGQEREIKIDLNPNLLHAYSLSIPQVQQAIMANNLDFPTGNIETREKTMIVRLSGKFKTISELRNLVVASPEGSQIRLSDVADVQDSQKEVEKISRINQNNAILIQVIKQSDANAVAVSEAIKKEVVSLESDYANIDLKLNIVDDSTEFTLAAADSVIHDLLLAVVLVAFVMLFFLHSIRNSIIVMISIPASLIATFIGIYLLGYTLNLMSLLGLSLVVGILVDDAIVVLENIYRHMEMGKNKVRASYDASKEIGFTVTAITLVIVVVFLPIALSSGLVTDIIAEFCVTVIIATLFSLLSSFTIVPWLSSRYGKLEHITEKNMFGKIILGFEKGLDKFTDYVTLILKWSLKHKVRTLAVVLLMFIASIALIPTGYIGTAFFPKTDRGQFLVQLELPKDATIEKTNFVTQKVEAFLSQQNEVKSIVTTVGQSSDGVGTSQATSYKSEITVTLIDKSKRSDNSYVYAAKIKRKIQELTTGVKIKTVPVGLMGSAENAPLALVVTGNTLDSAMVFANKAADKLKNIPGATGIKLSVETGNPEVLVEVDRDKMAALGLSLQNVGSSMQIALSGNNDTKYRDGSYEYDINIAYADNGKSNIDDVRDITFLNDNGEKIKLYQFANVNESSGPSVLERRDKSASVTVQGQTVGRPTGTIAAEWEQQFSKIEKPQSVNYVWGGDMENQSEGFGSLGVALIAAILLVYLVMVALYDSFIDPFIVLFSIPLSFIGALLILALTNNALNVFTILGIIMLIGLVSKNAILLVDFAKHRETEGIDTYNALIQANHARLRPILMTTIAMVIGMVPIALASGAAAELNNGLAWVIIGGLLSSLFLTLIVVPIVYAIFRSLEKKWSNKKGTNKTIDELMLEDF</sequence>
<feature type="transmembrane region" description="Helical" evidence="1">
    <location>
        <begin position="12"/>
        <end position="29"/>
    </location>
</feature>
<dbReference type="Gene3D" id="3.30.2090.10">
    <property type="entry name" value="Multidrug efflux transporter AcrB TolC docking domain, DN and DC subdomains"/>
    <property type="match status" value="2"/>
</dbReference>
<keyword evidence="1" id="KW-1133">Transmembrane helix</keyword>
<reference evidence="3 4" key="1">
    <citation type="submission" date="2024-02" db="EMBL/GenBank/DDBJ databases">
        <title>Winogradskyella poriferorum JCM 12885.</title>
        <authorList>
            <person name="Zhang D.-F."/>
            <person name="Fu Z.-Y."/>
        </authorList>
    </citation>
    <scope>NUCLEOTIDE SEQUENCE [LARGE SCALE GENOMIC DNA]</scope>
    <source>
        <strain evidence="3 4">JCM 12885</strain>
    </source>
</reference>
<evidence type="ECO:0000313" key="4">
    <source>
        <dbReference type="Proteomes" id="UP001356704"/>
    </source>
</evidence>
<dbReference type="Gene3D" id="1.20.1640.10">
    <property type="entry name" value="Multidrug efflux transporter AcrB transmembrane domain"/>
    <property type="match status" value="2"/>
</dbReference>
<dbReference type="Gene3D" id="3.30.70.1430">
    <property type="entry name" value="Multidrug efflux transporter AcrB pore domain"/>
    <property type="match status" value="2"/>
</dbReference>
<dbReference type="PANTHER" id="PTHR32063">
    <property type="match status" value="1"/>
</dbReference>
<dbReference type="Gene3D" id="3.30.70.1320">
    <property type="entry name" value="Multidrug efflux transporter AcrB pore domain like"/>
    <property type="match status" value="1"/>
</dbReference>
<dbReference type="PRINTS" id="PR00702">
    <property type="entry name" value="ACRIFLAVINRP"/>
</dbReference>
<proteinExistence type="predicted"/>
<feature type="transmembrane region" description="Helical" evidence="1">
    <location>
        <begin position="964"/>
        <end position="986"/>
    </location>
</feature>
<evidence type="ECO:0000313" key="3">
    <source>
        <dbReference type="EMBL" id="MEF3078913.1"/>
    </source>
</evidence>
<feature type="transmembrane region" description="Helical" evidence="1">
    <location>
        <begin position="860"/>
        <end position="882"/>
    </location>
</feature>
<feature type="transmembrane region" description="Helical" evidence="1">
    <location>
        <begin position="533"/>
        <end position="557"/>
    </location>
</feature>
<feature type="domain" description="SSD" evidence="2">
    <location>
        <begin position="358"/>
        <end position="487"/>
    </location>
</feature>
<dbReference type="PROSITE" id="PS50156">
    <property type="entry name" value="SSD"/>
    <property type="match status" value="1"/>
</dbReference>
<feature type="transmembrane region" description="Helical" evidence="1">
    <location>
        <begin position="992"/>
        <end position="1018"/>
    </location>
</feature>